<dbReference type="EMBL" id="BAABHK010000001">
    <property type="protein sequence ID" value="GAA4621026.1"/>
    <property type="molecule type" value="Genomic_DNA"/>
</dbReference>
<dbReference type="Pfam" id="PF13328">
    <property type="entry name" value="HD_4"/>
    <property type="match status" value="1"/>
</dbReference>
<dbReference type="PANTHER" id="PTHR46246">
    <property type="entry name" value="GUANOSINE-3',5'-BIS(DIPHOSPHATE) 3'-PYROPHOSPHOHYDROLASE MESH1"/>
    <property type="match status" value="1"/>
</dbReference>
<dbReference type="Proteomes" id="UP001501442">
    <property type="component" value="Unassembled WGS sequence"/>
</dbReference>
<reference evidence="2" key="1">
    <citation type="journal article" date="2019" name="Int. J. Syst. Evol. Microbiol.">
        <title>The Global Catalogue of Microorganisms (GCM) 10K type strain sequencing project: providing services to taxonomists for standard genome sequencing and annotation.</title>
        <authorList>
            <consortium name="The Broad Institute Genomics Platform"/>
            <consortium name="The Broad Institute Genome Sequencing Center for Infectious Disease"/>
            <person name="Wu L."/>
            <person name="Ma J."/>
        </authorList>
    </citation>
    <scope>NUCLEOTIDE SEQUENCE [LARGE SCALE GENOMIC DNA]</scope>
    <source>
        <strain evidence="2">JCM 17939</strain>
    </source>
</reference>
<gene>
    <name evidence="1" type="ORF">GCM10023196_007280</name>
</gene>
<keyword evidence="2" id="KW-1185">Reference proteome</keyword>
<dbReference type="RefSeq" id="WP_345429155.1">
    <property type="nucleotide sequence ID" value="NZ_BAABHK010000001.1"/>
</dbReference>
<organism evidence="1 2">
    <name type="scientific">Actinoallomurus vinaceus</name>
    <dbReference type="NCBI Taxonomy" id="1080074"/>
    <lineage>
        <taxon>Bacteria</taxon>
        <taxon>Bacillati</taxon>
        <taxon>Actinomycetota</taxon>
        <taxon>Actinomycetes</taxon>
        <taxon>Streptosporangiales</taxon>
        <taxon>Thermomonosporaceae</taxon>
        <taxon>Actinoallomurus</taxon>
    </lineage>
</organism>
<evidence type="ECO:0000313" key="1">
    <source>
        <dbReference type="EMBL" id="GAA4621026.1"/>
    </source>
</evidence>
<name>A0ABP8U0H3_9ACTN</name>
<comment type="caution">
    <text evidence="1">The sequence shown here is derived from an EMBL/GenBank/DDBJ whole genome shotgun (WGS) entry which is preliminary data.</text>
</comment>
<evidence type="ECO:0000313" key="2">
    <source>
        <dbReference type="Proteomes" id="UP001501442"/>
    </source>
</evidence>
<proteinExistence type="predicted"/>
<dbReference type="Gene3D" id="1.10.3210.10">
    <property type="entry name" value="Hypothetical protein af1432"/>
    <property type="match status" value="1"/>
</dbReference>
<protein>
    <recommendedName>
        <fullName evidence="3">HD domain-containing protein</fullName>
    </recommendedName>
</protein>
<evidence type="ECO:0008006" key="3">
    <source>
        <dbReference type="Google" id="ProtNLM"/>
    </source>
</evidence>
<dbReference type="InterPro" id="IPR052194">
    <property type="entry name" value="MESH1"/>
</dbReference>
<dbReference type="SUPFAM" id="SSF109604">
    <property type="entry name" value="HD-domain/PDEase-like"/>
    <property type="match status" value="1"/>
</dbReference>
<accession>A0ABP8U0H3</accession>
<sequence>MPSYLQTLPLHTITEVYGEAGLRDRFSREIERFAEPDWRRLNKALSLASDLHRQDRRVREPVVNHLLRVALRVMCHYEVDDVDIVVAALLHDSVEDHPVELAGDGHDDPAEAALEVLSAEFGPRVAGLVRAVTNPAYDRTRDVHAQYRAHVVASLDRHPAARVIKVSDFTDNGVGLIHTTGPKVRKLAMKYRPLVPELKELVNRPDTPLAAPVRLHIVRQLDRADQRFTAILQDPRER</sequence>
<dbReference type="PANTHER" id="PTHR46246:SF1">
    <property type="entry name" value="GUANOSINE-3',5'-BIS(DIPHOSPHATE) 3'-PYROPHOSPHOHYDROLASE MESH1"/>
    <property type="match status" value="1"/>
</dbReference>